<accession>A0A381Q3L2</accession>
<proteinExistence type="predicted"/>
<reference evidence="2" key="1">
    <citation type="submission" date="2018-05" db="EMBL/GenBank/DDBJ databases">
        <authorList>
            <person name="Lanie J.A."/>
            <person name="Ng W.-L."/>
            <person name="Kazmierczak K.M."/>
            <person name="Andrzejewski T.M."/>
            <person name="Davidsen T.M."/>
            <person name="Wayne K.J."/>
            <person name="Tettelin H."/>
            <person name="Glass J.I."/>
            <person name="Rusch D."/>
            <person name="Podicherti R."/>
            <person name="Tsui H.-C.T."/>
            <person name="Winkler M.E."/>
        </authorList>
    </citation>
    <scope>NUCLEOTIDE SEQUENCE</scope>
</reference>
<gene>
    <name evidence="2" type="ORF">METZ01_LOCUS26342</name>
</gene>
<evidence type="ECO:0000259" key="1">
    <source>
        <dbReference type="Pfam" id="PF01636"/>
    </source>
</evidence>
<dbReference type="InterPro" id="IPR002575">
    <property type="entry name" value="Aminoglycoside_PTrfase"/>
</dbReference>
<dbReference type="InterPro" id="IPR011009">
    <property type="entry name" value="Kinase-like_dom_sf"/>
</dbReference>
<dbReference type="Gene3D" id="3.90.1200.10">
    <property type="match status" value="1"/>
</dbReference>
<dbReference type="SUPFAM" id="SSF56112">
    <property type="entry name" value="Protein kinase-like (PK-like)"/>
    <property type="match status" value="1"/>
</dbReference>
<sequence length="343" mass="38491">VYTDGPPRNPEYTPEHRVSTYLQRNDQADDTQVTRLHGDASSRAYFRIRRRRARPIVLVVHPVPFTPETLPQLTVGTVFTRLGITIPTVLGHAGDLGVLAVEDLGDETLQDWLAASGEDPIPLYREAIKIIATLQQCGKTLDLDTETGPPFDTAFDVTKLRWELAFFQSEFLGAHRRVILNSAAATALDREFQIIAEELAAEPRVLCHRDFHSRNLMVRDGRLVVIDFQDARMGPATYDLVSLLRDCYVDLDPTLVATMVAAFLTAVPAAHAPDFQQRFDLMSVQRHLKALGTFGHQITTADRPEFAPSLLRALGYLRQTLHEHARFSRLLELLSPHLPELTS</sequence>
<name>A0A381Q3L2_9ZZZZ</name>
<dbReference type="AlphaFoldDB" id="A0A381Q3L2"/>
<dbReference type="Gene3D" id="3.30.200.20">
    <property type="entry name" value="Phosphorylase Kinase, domain 1"/>
    <property type="match status" value="1"/>
</dbReference>
<dbReference type="Pfam" id="PF01636">
    <property type="entry name" value="APH"/>
    <property type="match status" value="1"/>
</dbReference>
<feature type="domain" description="Aminoglycoside phosphotransferase" evidence="1">
    <location>
        <begin position="33"/>
        <end position="270"/>
    </location>
</feature>
<evidence type="ECO:0000313" key="2">
    <source>
        <dbReference type="EMBL" id="SUZ73488.1"/>
    </source>
</evidence>
<organism evidence="2">
    <name type="scientific">marine metagenome</name>
    <dbReference type="NCBI Taxonomy" id="408172"/>
    <lineage>
        <taxon>unclassified sequences</taxon>
        <taxon>metagenomes</taxon>
        <taxon>ecological metagenomes</taxon>
    </lineage>
</organism>
<dbReference type="EMBL" id="UINC01001181">
    <property type="protein sequence ID" value="SUZ73488.1"/>
    <property type="molecule type" value="Genomic_DNA"/>
</dbReference>
<protein>
    <recommendedName>
        <fullName evidence="1">Aminoglycoside phosphotransferase domain-containing protein</fullName>
    </recommendedName>
</protein>
<feature type="non-terminal residue" evidence="2">
    <location>
        <position position="1"/>
    </location>
</feature>